<dbReference type="Gene3D" id="3.60.21.10">
    <property type="match status" value="1"/>
</dbReference>
<accession>A0A7W3ISV0</accession>
<keyword evidence="2" id="KW-0472">Membrane</keyword>
<keyword evidence="2" id="KW-0812">Transmembrane</keyword>
<dbReference type="AlphaFoldDB" id="A0A7W3ISV0"/>
<feature type="transmembrane region" description="Helical" evidence="2">
    <location>
        <begin position="12"/>
        <end position="36"/>
    </location>
</feature>
<gene>
    <name evidence="4" type="ORF">FHX74_002187</name>
</gene>
<dbReference type="Proteomes" id="UP000523079">
    <property type="component" value="Unassembled WGS sequence"/>
</dbReference>
<dbReference type="InterPro" id="IPR004843">
    <property type="entry name" value="Calcineurin-like_PHP"/>
</dbReference>
<feature type="compositionally biased region" description="Low complexity" evidence="1">
    <location>
        <begin position="567"/>
        <end position="579"/>
    </location>
</feature>
<evidence type="ECO:0000259" key="3">
    <source>
        <dbReference type="Pfam" id="PF00149"/>
    </source>
</evidence>
<evidence type="ECO:0000313" key="4">
    <source>
        <dbReference type="EMBL" id="MBA8794568.1"/>
    </source>
</evidence>
<comment type="caution">
    <text evidence="4">The sequence shown here is derived from an EMBL/GenBank/DDBJ whole genome shotgun (WGS) entry which is preliminary data.</text>
</comment>
<dbReference type="InterPro" id="IPR029052">
    <property type="entry name" value="Metallo-depent_PP-like"/>
</dbReference>
<feature type="compositionally biased region" description="Low complexity" evidence="1">
    <location>
        <begin position="551"/>
        <end position="560"/>
    </location>
</feature>
<keyword evidence="2" id="KW-1133">Transmembrane helix</keyword>
<dbReference type="RefSeq" id="WP_182560124.1">
    <property type="nucleotide sequence ID" value="NZ_JACGWT010000003.1"/>
</dbReference>
<evidence type="ECO:0000256" key="2">
    <source>
        <dbReference type="SAM" id="Phobius"/>
    </source>
</evidence>
<dbReference type="GO" id="GO:0016787">
    <property type="term" value="F:hydrolase activity"/>
    <property type="evidence" value="ECO:0007669"/>
    <property type="project" value="InterPro"/>
</dbReference>
<proteinExistence type="predicted"/>
<dbReference type="SUPFAM" id="SSF56300">
    <property type="entry name" value="Metallo-dependent phosphatases"/>
    <property type="match status" value="1"/>
</dbReference>
<feature type="region of interest" description="Disordered" evidence="1">
    <location>
        <begin position="523"/>
        <end position="604"/>
    </location>
</feature>
<organism evidence="4 5">
    <name type="scientific">Microlunatus kandeliicorticis</name>
    <dbReference type="NCBI Taxonomy" id="1759536"/>
    <lineage>
        <taxon>Bacteria</taxon>
        <taxon>Bacillati</taxon>
        <taxon>Actinomycetota</taxon>
        <taxon>Actinomycetes</taxon>
        <taxon>Propionibacteriales</taxon>
        <taxon>Propionibacteriaceae</taxon>
        <taxon>Microlunatus</taxon>
    </lineage>
</organism>
<feature type="domain" description="Calcineurin-like phosphoesterase" evidence="3">
    <location>
        <begin position="271"/>
        <end position="438"/>
    </location>
</feature>
<dbReference type="Pfam" id="PF00149">
    <property type="entry name" value="Metallophos"/>
    <property type="match status" value="1"/>
</dbReference>
<dbReference type="EMBL" id="JACGWT010000003">
    <property type="protein sequence ID" value="MBA8794568.1"/>
    <property type="molecule type" value="Genomic_DNA"/>
</dbReference>
<evidence type="ECO:0000313" key="5">
    <source>
        <dbReference type="Proteomes" id="UP000523079"/>
    </source>
</evidence>
<evidence type="ECO:0000256" key="1">
    <source>
        <dbReference type="SAM" id="MobiDB-lite"/>
    </source>
</evidence>
<reference evidence="4 5" key="1">
    <citation type="submission" date="2020-07" db="EMBL/GenBank/DDBJ databases">
        <title>Sequencing the genomes of 1000 actinobacteria strains.</title>
        <authorList>
            <person name="Klenk H.-P."/>
        </authorList>
    </citation>
    <scope>NUCLEOTIDE SEQUENCE [LARGE SCALE GENOMIC DNA]</scope>
    <source>
        <strain evidence="4 5">DSM 100723</strain>
    </source>
</reference>
<keyword evidence="5" id="KW-1185">Reference proteome</keyword>
<feature type="compositionally biased region" description="Gly residues" evidence="1">
    <location>
        <begin position="541"/>
        <end position="550"/>
    </location>
</feature>
<protein>
    <submittedName>
        <fullName evidence="4">Putative phosphodiesterase</fullName>
    </submittedName>
</protein>
<sequence>MRRLIRHPWTDWVLRTLGALALAGLLSAPLAAVWAVSHTTVTDFLGPQRSQFSTNFSGEVDLDLGPLGNAYLPQSFGPVGVRVEVGGLEGGLGGSTGGAGTAMPGLNAETLDSYTLLYTDPDQTIRGVRDRLSDALVTNAVRAELVLVGLALVWRLRRYYLSPRLVEATRRPRSWIGYGTLVLVVVASTLRPVPADPEQVRYPVSVADGTRFAGLAVDSPLLADLLDRGIHGIRVLADRQLAAIQDYIVTASASFTKQSSRLATPQPGESRIVGFSDLHCSIAMTEVIRRVVSYADPVQVFSSGDDTMNGTAVERACVAKEREIAAQRPFIDIRGNHDSPTTAEQMARVGAIGLTGRVADVGGVRYLGDGDPEYNLPFSLTRIQVRNETEQQMGQRLLNTAAGRDVDMMLVHQPLAAQPIVTAPNPPAKLVAWGHMHVQAGPTVIPHTDGSWTVALQQGTAGGIAQPIITSFSTPFSPPRKQADVYVYFRDDATGLITGVQPVHFLPDGSCIVDRRITTGDVSALPESTRRRLGAEQQGSGQAGQAGGQASGEAAPSGSATPDDGVSSSARASASASASNEQTAPPSPLPSATTPGNEGEPEGG</sequence>
<name>A0A7W3ISV0_9ACTN</name>